<proteinExistence type="predicted"/>
<accession>A0ACC1M3E2</accession>
<protein>
    <submittedName>
        <fullName evidence="1">Uncharacterized protein</fullName>
    </submittedName>
</protein>
<reference evidence="1" key="1">
    <citation type="submission" date="2022-07" db="EMBL/GenBank/DDBJ databases">
        <title>Phylogenomic reconstructions and comparative analyses of Kickxellomycotina fungi.</title>
        <authorList>
            <person name="Reynolds N.K."/>
            <person name="Stajich J.E."/>
            <person name="Barry K."/>
            <person name="Grigoriev I.V."/>
            <person name="Crous P."/>
            <person name="Smith M.E."/>
        </authorList>
    </citation>
    <scope>NUCLEOTIDE SEQUENCE</scope>
    <source>
        <strain evidence="1">CBS 190363</strain>
    </source>
</reference>
<evidence type="ECO:0000313" key="2">
    <source>
        <dbReference type="Proteomes" id="UP001139981"/>
    </source>
</evidence>
<organism evidence="1 2">
    <name type="scientific">Coemansia aciculifera</name>
    <dbReference type="NCBI Taxonomy" id="417176"/>
    <lineage>
        <taxon>Eukaryota</taxon>
        <taxon>Fungi</taxon>
        <taxon>Fungi incertae sedis</taxon>
        <taxon>Zoopagomycota</taxon>
        <taxon>Kickxellomycotina</taxon>
        <taxon>Kickxellomycetes</taxon>
        <taxon>Kickxellales</taxon>
        <taxon>Kickxellaceae</taxon>
        <taxon>Coemansia</taxon>
    </lineage>
</organism>
<comment type="caution">
    <text evidence="1">The sequence shown here is derived from an EMBL/GenBank/DDBJ whole genome shotgun (WGS) entry which is preliminary data.</text>
</comment>
<evidence type="ECO:0000313" key="1">
    <source>
        <dbReference type="EMBL" id="KAJ2894700.1"/>
    </source>
</evidence>
<dbReference type="EMBL" id="JANBVB010000377">
    <property type="protein sequence ID" value="KAJ2894700.1"/>
    <property type="molecule type" value="Genomic_DNA"/>
</dbReference>
<name>A0ACC1M3E2_9FUNG</name>
<keyword evidence="2" id="KW-1185">Reference proteome</keyword>
<dbReference type="Proteomes" id="UP001139981">
    <property type="component" value="Unassembled WGS sequence"/>
</dbReference>
<gene>
    <name evidence="1" type="ORF">IWW38_002495</name>
</gene>
<sequence>MSLLSTGVGKLRVGWVGLGAMGSAMARNLQEYRIAQGLSPIGVYNRTQAKCDQVAALGAKVYESPSDVANASDVVFLSLFNDAAVKSVVTEILDSLKSASTSEQQQQQVTPLLIADLTTVHPDSTQWVVDEVARRHRESLLSRPVEFSQTPVWGAPPAAKAARLIYITSGTSRSVLEALAVPAFARMAIDCGDDAVRAAKFKILGNFMIAAAVEALGEAMAVAEETGIGRELYLEFIKAMFPVAPVVEYAAKMTDDGGEASKTRINFSVTGGMKDVGYAVDLAKSVGMRLPIAELALEHLQYVKDNGDSNWDWSSLAFALRKK</sequence>